<evidence type="ECO:0000256" key="9">
    <source>
        <dbReference type="ARBA" id="ARBA00023315"/>
    </source>
</evidence>
<evidence type="ECO:0000256" key="5">
    <source>
        <dbReference type="ARBA" id="ARBA00022771"/>
    </source>
</evidence>
<dbReference type="PANTHER" id="PTHR45884">
    <property type="entry name" value="N-ACETYLTRANSFERASE ECO"/>
    <property type="match status" value="1"/>
</dbReference>
<evidence type="ECO:0000256" key="8">
    <source>
        <dbReference type="ARBA" id="ARBA00023306"/>
    </source>
</evidence>
<feature type="domain" description="N-acetyltransferase ESCO zinc-finger" evidence="11">
    <location>
        <begin position="564"/>
        <end position="603"/>
    </location>
</feature>
<dbReference type="GO" id="GO:0005634">
    <property type="term" value="C:nucleus"/>
    <property type="evidence" value="ECO:0007669"/>
    <property type="project" value="UniProtKB-SubCell"/>
</dbReference>
<feature type="domain" description="N-acetyltransferase ESCO acetyl-transferase" evidence="12">
    <location>
        <begin position="707"/>
        <end position="775"/>
    </location>
</feature>
<evidence type="ECO:0000313" key="14">
    <source>
        <dbReference type="Proteomes" id="UP001233999"/>
    </source>
</evidence>
<dbReference type="GO" id="GO:0008270">
    <property type="term" value="F:zinc ion binding"/>
    <property type="evidence" value="ECO:0007669"/>
    <property type="project" value="UniProtKB-KW"/>
</dbReference>
<dbReference type="Pfam" id="PF13878">
    <property type="entry name" value="zf-C2H2_3"/>
    <property type="match status" value="1"/>
</dbReference>
<dbReference type="Pfam" id="PF13880">
    <property type="entry name" value="Acetyltransf_13"/>
    <property type="match status" value="1"/>
</dbReference>
<evidence type="ECO:0000256" key="7">
    <source>
        <dbReference type="ARBA" id="ARBA00023242"/>
    </source>
</evidence>
<evidence type="ECO:0000256" key="2">
    <source>
        <dbReference type="ARBA" id="ARBA00005816"/>
    </source>
</evidence>
<accession>A0AAD8A666</accession>
<organism evidence="13 14">
    <name type="scientific">Diploptera punctata</name>
    <name type="common">Pacific beetle cockroach</name>
    <dbReference type="NCBI Taxonomy" id="6984"/>
    <lineage>
        <taxon>Eukaryota</taxon>
        <taxon>Metazoa</taxon>
        <taxon>Ecdysozoa</taxon>
        <taxon>Arthropoda</taxon>
        <taxon>Hexapoda</taxon>
        <taxon>Insecta</taxon>
        <taxon>Pterygota</taxon>
        <taxon>Neoptera</taxon>
        <taxon>Polyneoptera</taxon>
        <taxon>Dictyoptera</taxon>
        <taxon>Blattodea</taxon>
        <taxon>Blaberoidea</taxon>
        <taxon>Blaberidae</taxon>
        <taxon>Diplopterinae</taxon>
        <taxon>Diploptera</taxon>
    </lineage>
</organism>
<evidence type="ECO:0000256" key="1">
    <source>
        <dbReference type="ARBA" id="ARBA00004123"/>
    </source>
</evidence>
<comment type="subcellular location">
    <subcellularLocation>
        <location evidence="1">Nucleus</location>
    </subcellularLocation>
</comment>
<proteinExistence type="inferred from homology"/>
<keyword evidence="7" id="KW-0539">Nucleus</keyword>
<evidence type="ECO:0008006" key="15">
    <source>
        <dbReference type="Google" id="ProtNLM"/>
    </source>
</evidence>
<evidence type="ECO:0000313" key="13">
    <source>
        <dbReference type="EMBL" id="KAJ9593209.1"/>
    </source>
</evidence>
<evidence type="ECO:0000256" key="3">
    <source>
        <dbReference type="ARBA" id="ARBA00022679"/>
    </source>
</evidence>
<feature type="compositionally biased region" description="Basic and acidic residues" evidence="10">
    <location>
        <begin position="408"/>
        <end position="422"/>
    </location>
</feature>
<evidence type="ECO:0000256" key="4">
    <source>
        <dbReference type="ARBA" id="ARBA00022723"/>
    </source>
</evidence>
<sequence>MSENCITPKSARKRIIFSGSPTDEGNSDDTLGHMSPLMSSSSPDRYSSPPPSPQWLTESVADHSPCPSGRGKDRTPKSNNHKYSRVFGTSVFENLQPFKTSQINRDERMPFDTELVKESPLKDSSDVGLMTPFKSLASKDSNVERTPKLKRQKLIIGETPDVSAIAAPVKLINKFRAESVGPTPEVKSDRSNSEPVKLKSLPIASFYSSRARAALFPEHVSHSRKAYPNISDNKRKRSHTIESFHSQKRFPVLPVKTQIKRRKLGEINVGVGHKIKKFKKKVKKPIIYPAYPAQPKITPADRIISYLDKVDPSILNSLIDNTKDNIEQDDTEKNTNSLIETGPDPVEREPSPPPDSTKKFFKSKRTLNKTPTVTVDKNFEIKVSKGKSSTKKPGNKVKTYKNGTNRQTSEKKVEFEPIDDEKSKAEAVQETIHDNVEILIQKLVESPVKDVPTQDENVLSPNHHITALASSTSFLAISDDPVSQNQQFSAQGVAEMLSTPPKGNLFEDLLDDENRENTVGENQNRKEYFPVFYKRASAKKLADLSNVNSRRGVKRPWKSIGEDQYIIDAGQKKFGATQCKECGTVYQIGDPDDERAHEKFHDKSHCLKYSIMKNERIVTLHGSDKIILVRCSDSKNWLNKVKTILTVVDEELGYCDAGIWNHSYSQVYFYVTEKQIAGCVVVHPIQEAYKMLKSVLEGCDCCSEEAYPAKCAISRIWVNGIHRRKKIATKLLDSVRSCFIQGYLLGKDEIAFSAPTVAGKAFAEQYTGTENYLVYT</sequence>
<protein>
    <recommendedName>
        <fullName evidence="15">N-acetyltransferase ESCO2</fullName>
    </recommendedName>
</protein>
<comment type="similarity">
    <text evidence="2">Belongs to the acetyltransferase family. ECO subfamily.</text>
</comment>
<dbReference type="PANTHER" id="PTHR45884:SF2">
    <property type="entry name" value="N-ACETYLTRANSFERASE ECO"/>
    <property type="match status" value="1"/>
</dbReference>
<dbReference type="AlphaFoldDB" id="A0AAD8A666"/>
<feature type="region of interest" description="Disordered" evidence="10">
    <location>
        <begin position="1"/>
        <end position="83"/>
    </location>
</feature>
<keyword evidence="4" id="KW-0479">Metal-binding</keyword>
<keyword evidence="3" id="KW-0808">Transferase</keyword>
<feature type="region of interest" description="Disordered" evidence="10">
    <location>
        <begin position="321"/>
        <end position="365"/>
    </location>
</feature>
<keyword evidence="6" id="KW-0862">Zinc</keyword>
<name>A0AAD8A666_DIPPU</name>
<dbReference type="EMBL" id="JASPKZ010003455">
    <property type="protein sequence ID" value="KAJ9593209.1"/>
    <property type="molecule type" value="Genomic_DNA"/>
</dbReference>
<keyword evidence="9" id="KW-0012">Acyltransferase</keyword>
<dbReference type="GO" id="GO:0000785">
    <property type="term" value="C:chromatin"/>
    <property type="evidence" value="ECO:0007669"/>
    <property type="project" value="TreeGrafter"/>
</dbReference>
<feature type="region of interest" description="Disordered" evidence="10">
    <location>
        <begin position="384"/>
        <end position="422"/>
    </location>
</feature>
<evidence type="ECO:0000256" key="10">
    <source>
        <dbReference type="SAM" id="MobiDB-lite"/>
    </source>
</evidence>
<evidence type="ECO:0000259" key="12">
    <source>
        <dbReference type="Pfam" id="PF13880"/>
    </source>
</evidence>
<dbReference type="InterPro" id="IPR028005">
    <property type="entry name" value="AcTrfase_ESCO_Znf_dom"/>
</dbReference>
<gene>
    <name evidence="13" type="ORF">L9F63_015254</name>
</gene>
<keyword evidence="14" id="KW-1185">Reference proteome</keyword>
<dbReference type="GO" id="GO:0061733">
    <property type="term" value="F:protein-lysine-acetyltransferase activity"/>
    <property type="evidence" value="ECO:0007669"/>
    <property type="project" value="TreeGrafter"/>
</dbReference>
<keyword evidence="8" id="KW-0131">Cell cycle</keyword>
<evidence type="ECO:0000256" key="6">
    <source>
        <dbReference type="ARBA" id="ARBA00022833"/>
    </source>
</evidence>
<dbReference type="InterPro" id="IPR028009">
    <property type="entry name" value="ESCO_Acetyltransf_dom"/>
</dbReference>
<dbReference type="Proteomes" id="UP001233999">
    <property type="component" value="Unassembled WGS sequence"/>
</dbReference>
<feature type="compositionally biased region" description="Low complexity" evidence="10">
    <location>
        <begin position="35"/>
        <end position="47"/>
    </location>
</feature>
<reference evidence="13" key="2">
    <citation type="submission" date="2023-05" db="EMBL/GenBank/DDBJ databases">
        <authorList>
            <person name="Fouks B."/>
        </authorList>
    </citation>
    <scope>NUCLEOTIDE SEQUENCE</scope>
    <source>
        <strain evidence="13">Stay&amp;Tobe</strain>
        <tissue evidence="13">Testes</tissue>
    </source>
</reference>
<comment type="caution">
    <text evidence="13">The sequence shown here is derived from an EMBL/GenBank/DDBJ whole genome shotgun (WGS) entry which is preliminary data.</text>
</comment>
<reference evidence="13" key="1">
    <citation type="journal article" date="2023" name="IScience">
        <title>Live-bearing cockroach genome reveals convergent evolutionary mechanisms linked to viviparity in insects and beyond.</title>
        <authorList>
            <person name="Fouks B."/>
            <person name="Harrison M.C."/>
            <person name="Mikhailova A.A."/>
            <person name="Marchal E."/>
            <person name="English S."/>
            <person name="Carruthers M."/>
            <person name="Jennings E.C."/>
            <person name="Chiamaka E.L."/>
            <person name="Frigard R.A."/>
            <person name="Pippel M."/>
            <person name="Attardo G.M."/>
            <person name="Benoit J.B."/>
            <person name="Bornberg-Bauer E."/>
            <person name="Tobe S.S."/>
        </authorList>
    </citation>
    <scope>NUCLEOTIDE SEQUENCE</scope>
    <source>
        <strain evidence="13">Stay&amp;Tobe</strain>
    </source>
</reference>
<dbReference type="GO" id="GO:0007064">
    <property type="term" value="P:mitotic sister chromatid cohesion"/>
    <property type="evidence" value="ECO:0007669"/>
    <property type="project" value="TreeGrafter"/>
</dbReference>
<evidence type="ECO:0000259" key="11">
    <source>
        <dbReference type="Pfam" id="PF13878"/>
    </source>
</evidence>
<feature type="compositionally biased region" description="Basic residues" evidence="10">
    <location>
        <begin position="384"/>
        <end position="399"/>
    </location>
</feature>
<keyword evidence="5" id="KW-0863">Zinc-finger</keyword>